<evidence type="ECO:0000256" key="4">
    <source>
        <dbReference type="ARBA" id="ARBA00023212"/>
    </source>
</evidence>
<evidence type="ECO:0000313" key="7">
    <source>
        <dbReference type="Proteomes" id="UP000276133"/>
    </source>
</evidence>
<evidence type="ECO:0000259" key="5">
    <source>
        <dbReference type="Pfam" id="PF06886"/>
    </source>
</evidence>
<sequence>MRSKIDQNKNHFFPLKTEIRAIKRHRFDMYLKRKEQLKKFINSQTQMIKEIEMKKEIDELRKRSVFKSNPIPNYRQFDIKPSEKELTVPITPFSYKRLNRLKNYNLN</sequence>
<dbReference type="InterPro" id="IPR027329">
    <property type="entry name" value="TPX2_C"/>
</dbReference>
<keyword evidence="7" id="KW-1185">Reference proteome</keyword>
<dbReference type="AlphaFoldDB" id="A0A3M7SK78"/>
<protein>
    <submittedName>
        <fullName evidence="6">Targeting for Xklp2</fullName>
    </submittedName>
</protein>
<keyword evidence="3" id="KW-0963">Cytoplasm</keyword>
<keyword evidence="4" id="KW-0206">Cytoskeleton</keyword>
<dbReference type="Pfam" id="PF06886">
    <property type="entry name" value="TPX2"/>
    <property type="match status" value="1"/>
</dbReference>
<evidence type="ECO:0000256" key="2">
    <source>
        <dbReference type="ARBA" id="ARBA00005885"/>
    </source>
</evidence>
<proteinExistence type="inferred from homology"/>
<dbReference type="Proteomes" id="UP000276133">
    <property type="component" value="Unassembled WGS sequence"/>
</dbReference>
<organism evidence="6 7">
    <name type="scientific">Brachionus plicatilis</name>
    <name type="common">Marine rotifer</name>
    <name type="synonym">Brachionus muelleri</name>
    <dbReference type="NCBI Taxonomy" id="10195"/>
    <lineage>
        <taxon>Eukaryota</taxon>
        <taxon>Metazoa</taxon>
        <taxon>Spiralia</taxon>
        <taxon>Gnathifera</taxon>
        <taxon>Rotifera</taxon>
        <taxon>Eurotatoria</taxon>
        <taxon>Monogononta</taxon>
        <taxon>Pseudotrocha</taxon>
        <taxon>Ploima</taxon>
        <taxon>Brachionidae</taxon>
        <taxon>Brachionus</taxon>
    </lineage>
</organism>
<accession>A0A3M7SK78</accession>
<name>A0A3M7SK78_BRAPC</name>
<evidence type="ECO:0000256" key="3">
    <source>
        <dbReference type="ARBA" id="ARBA00022490"/>
    </source>
</evidence>
<feature type="domain" description="TPX2 C-terminal" evidence="5">
    <location>
        <begin position="13"/>
        <end position="87"/>
    </location>
</feature>
<comment type="similarity">
    <text evidence="2">Belongs to the TPX2 family.</text>
</comment>
<dbReference type="GO" id="GO:0005856">
    <property type="term" value="C:cytoskeleton"/>
    <property type="evidence" value="ECO:0007669"/>
    <property type="project" value="UniProtKB-SubCell"/>
</dbReference>
<dbReference type="EMBL" id="REGN01001255">
    <property type="protein sequence ID" value="RNA36007.1"/>
    <property type="molecule type" value="Genomic_DNA"/>
</dbReference>
<comment type="caution">
    <text evidence="6">The sequence shown here is derived from an EMBL/GenBank/DDBJ whole genome shotgun (WGS) entry which is preliminary data.</text>
</comment>
<reference evidence="6 7" key="1">
    <citation type="journal article" date="2018" name="Sci. Rep.">
        <title>Genomic signatures of local adaptation to the degree of environmental predictability in rotifers.</title>
        <authorList>
            <person name="Franch-Gras L."/>
            <person name="Hahn C."/>
            <person name="Garcia-Roger E.M."/>
            <person name="Carmona M.J."/>
            <person name="Serra M."/>
            <person name="Gomez A."/>
        </authorList>
    </citation>
    <scope>NUCLEOTIDE SEQUENCE [LARGE SCALE GENOMIC DNA]</scope>
    <source>
        <strain evidence="6">HYR1</strain>
    </source>
</reference>
<gene>
    <name evidence="6" type="ORF">BpHYR1_033310</name>
</gene>
<evidence type="ECO:0000256" key="1">
    <source>
        <dbReference type="ARBA" id="ARBA00004245"/>
    </source>
</evidence>
<comment type="subcellular location">
    <subcellularLocation>
        <location evidence="1">Cytoplasm</location>
        <location evidence="1">Cytoskeleton</location>
    </subcellularLocation>
</comment>
<evidence type="ECO:0000313" key="6">
    <source>
        <dbReference type="EMBL" id="RNA36007.1"/>
    </source>
</evidence>